<dbReference type="Pfam" id="PF13181">
    <property type="entry name" value="TPR_8"/>
    <property type="match status" value="2"/>
</dbReference>
<evidence type="ECO:0000313" key="4">
    <source>
        <dbReference type="EMBL" id="WEX91128.1"/>
    </source>
</evidence>
<dbReference type="RefSeq" id="WP_280663093.1">
    <property type="nucleotide sequence ID" value="NZ_CP120374.1"/>
</dbReference>
<dbReference type="Gene3D" id="3.30.70.1230">
    <property type="entry name" value="Nucleotide cyclase"/>
    <property type="match status" value="1"/>
</dbReference>
<evidence type="ECO:0000259" key="3">
    <source>
        <dbReference type="PROSITE" id="PS50125"/>
    </source>
</evidence>
<evidence type="ECO:0000313" key="5">
    <source>
        <dbReference type="Proteomes" id="UP001229355"/>
    </source>
</evidence>
<evidence type="ECO:0000256" key="2">
    <source>
        <dbReference type="SAM" id="Phobius"/>
    </source>
</evidence>
<dbReference type="InterPro" id="IPR029787">
    <property type="entry name" value="Nucleotide_cyclase"/>
</dbReference>
<dbReference type="PANTHER" id="PTHR43081:SF19">
    <property type="entry name" value="PH-SENSITIVE ADENYLATE CYCLASE RV1264"/>
    <property type="match status" value="1"/>
</dbReference>
<dbReference type="Proteomes" id="UP001229355">
    <property type="component" value="Chromosome 2"/>
</dbReference>
<dbReference type="SUPFAM" id="SSF55073">
    <property type="entry name" value="Nucleotide cyclase"/>
    <property type="match status" value="1"/>
</dbReference>
<keyword evidence="2" id="KW-1133">Transmembrane helix</keyword>
<feature type="repeat" description="TPR" evidence="1">
    <location>
        <begin position="459"/>
        <end position="492"/>
    </location>
</feature>
<dbReference type="InterPro" id="IPR019734">
    <property type="entry name" value="TPR_rpt"/>
</dbReference>
<sequence length="637" mass="70272">MSTEHVERRLTAILAADIAGYSRLMGNDEEGTLAQLKALRHALVDRKINEHHGRIVKTTGDGMLVEFASVVEAVRCAVEIQRGMAERNVAAPAGQRIEFRVGINVGDIIIEGDDIFGDGVNVAARLEGLAEPGGICVSGRVQEDAQGRLDIAFEDIGEQKLKNIARPVRVFRVRLDATAAPARTRRRRGLFAALALMILLTVGALWTGFGSEWKFLSNLRLGDQFTKSAEVGMKPAIAILPFLNHSDDSAREYFVDGLTQDIINALGRFSALTVMSWNAVAPYKGKPASPEDIGRGLAVSYLVEGSVRQTGDRVRVIAQLVDTRQGRVLWSARFEEALADVFALQDIIVTDIVRVLAIRVTQIEQNRVFAKPTENLAAYDYVLRARPALQRPTRANNVEARSLLKRAIELDPNYAAAYAALAETYHLASSMGWAESPTAFLSRAEELAIKALRLDDSDVRARITLAHIHLFRQRYNQAEVEIERAIAINPNDAHGLAGRGTILLWLGQTDAAIEALEQAQRIDPDLNAIDRFALSLAYYLKRRYDAAIEQAELSLRTTAGANFSRILLAAAYAQDDRAEDAARVVTMIRRIDPTFDPQEFGNKFLSSGDLEHLRDGFRKAGLYPVSGDLPPAERMNR</sequence>
<protein>
    <submittedName>
        <fullName evidence="4">Adenylate/guanylate cyclase domain-containing protein</fullName>
    </submittedName>
</protein>
<keyword evidence="5" id="KW-1185">Reference proteome</keyword>
<dbReference type="CDD" id="cd07302">
    <property type="entry name" value="CHD"/>
    <property type="match status" value="1"/>
</dbReference>
<dbReference type="Pfam" id="PF00211">
    <property type="entry name" value="Guanylate_cyc"/>
    <property type="match status" value="1"/>
</dbReference>
<organism evidence="4 5">
    <name type="scientific">Sinorhizobium garamanticum</name>
    <dbReference type="NCBI Taxonomy" id="680247"/>
    <lineage>
        <taxon>Bacteria</taxon>
        <taxon>Pseudomonadati</taxon>
        <taxon>Pseudomonadota</taxon>
        <taxon>Alphaproteobacteria</taxon>
        <taxon>Hyphomicrobiales</taxon>
        <taxon>Rhizobiaceae</taxon>
        <taxon>Sinorhizobium/Ensifer group</taxon>
        <taxon>Sinorhizobium</taxon>
    </lineage>
</organism>
<dbReference type="Gene3D" id="1.25.40.10">
    <property type="entry name" value="Tetratricopeptide repeat domain"/>
    <property type="match status" value="1"/>
</dbReference>
<gene>
    <name evidence="4" type="ORF">PZN02_004756</name>
</gene>
<accession>A0ABY8DJN7</accession>
<dbReference type="EMBL" id="CP120374">
    <property type="protein sequence ID" value="WEX91128.1"/>
    <property type="molecule type" value="Genomic_DNA"/>
</dbReference>
<feature type="repeat" description="TPR" evidence="1">
    <location>
        <begin position="493"/>
        <end position="526"/>
    </location>
</feature>
<name>A0ABY8DJN7_9HYPH</name>
<proteinExistence type="predicted"/>
<dbReference type="InterPro" id="IPR001054">
    <property type="entry name" value="A/G_cyclase"/>
</dbReference>
<keyword evidence="1" id="KW-0802">TPR repeat</keyword>
<evidence type="ECO:0000256" key="1">
    <source>
        <dbReference type="PROSITE-ProRule" id="PRU00339"/>
    </source>
</evidence>
<feature type="domain" description="Guanylate cyclase" evidence="3">
    <location>
        <begin position="12"/>
        <end position="127"/>
    </location>
</feature>
<keyword evidence="2" id="KW-0472">Membrane</keyword>
<dbReference type="Gene3D" id="3.40.50.10070">
    <property type="entry name" value="TolB, N-terminal domain"/>
    <property type="match status" value="1"/>
</dbReference>
<reference evidence="4 5" key="1">
    <citation type="submission" date="2023-03" db="EMBL/GenBank/DDBJ databases">
        <authorList>
            <person name="Kaur S."/>
            <person name="Espinosa-Saiz D."/>
            <person name="Velazquez E."/>
            <person name="Menendez E."/>
            <person name="diCenzo G.C."/>
        </authorList>
    </citation>
    <scope>NUCLEOTIDE SEQUENCE [LARGE SCALE GENOMIC DNA]</scope>
    <source>
        <strain evidence="4 5">LMG 24692</strain>
    </source>
</reference>
<dbReference type="InterPro" id="IPR011990">
    <property type="entry name" value="TPR-like_helical_dom_sf"/>
</dbReference>
<dbReference type="PANTHER" id="PTHR43081">
    <property type="entry name" value="ADENYLATE CYCLASE, TERMINAL-DIFFERENTIATION SPECIFIC-RELATED"/>
    <property type="match status" value="1"/>
</dbReference>
<feature type="transmembrane region" description="Helical" evidence="2">
    <location>
        <begin position="190"/>
        <end position="209"/>
    </location>
</feature>
<keyword evidence="2" id="KW-0812">Transmembrane</keyword>
<dbReference type="SUPFAM" id="SSF48452">
    <property type="entry name" value="TPR-like"/>
    <property type="match status" value="1"/>
</dbReference>
<dbReference type="PROSITE" id="PS50125">
    <property type="entry name" value="GUANYLATE_CYCLASE_2"/>
    <property type="match status" value="1"/>
</dbReference>
<dbReference type="SMART" id="SM00028">
    <property type="entry name" value="TPR"/>
    <property type="match status" value="2"/>
</dbReference>
<dbReference type="InterPro" id="IPR050697">
    <property type="entry name" value="Adenylyl/Guanylyl_Cyclase_3/4"/>
</dbReference>
<dbReference type="PROSITE" id="PS50005">
    <property type="entry name" value="TPR"/>
    <property type="match status" value="2"/>
</dbReference>